<dbReference type="SUPFAM" id="SSF55811">
    <property type="entry name" value="Nudix"/>
    <property type="match status" value="1"/>
</dbReference>
<organism evidence="12 13">
    <name type="scientific">Consotaella salsifontis</name>
    <dbReference type="NCBI Taxonomy" id="1365950"/>
    <lineage>
        <taxon>Bacteria</taxon>
        <taxon>Pseudomonadati</taxon>
        <taxon>Pseudomonadota</taxon>
        <taxon>Alphaproteobacteria</taxon>
        <taxon>Hyphomicrobiales</taxon>
        <taxon>Aurantimonadaceae</taxon>
        <taxon>Consotaella</taxon>
    </lineage>
</organism>
<dbReference type="PROSITE" id="PS51462">
    <property type="entry name" value="NUDIX"/>
    <property type="match status" value="1"/>
</dbReference>
<evidence type="ECO:0000259" key="11">
    <source>
        <dbReference type="PROSITE" id="PS51462"/>
    </source>
</evidence>
<dbReference type="GO" id="GO:0005829">
    <property type="term" value="C:cytosol"/>
    <property type="evidence" value="ECO:0007669"/>
    <property type="project" value="TreeGrafter"/>
</dbReference>
<dbReference type="Pfam" id="PF09297">
    <property type="entry name" value="Zn_ribbon_NUD"/>
    <property type="match status" value="1"/>
</dbReference>
<evidence type="ECO:0000256" key="5">
    <source>
        <dbReference type="ARBA" id="ARBA00022723"/>
    </source>
</evidence>
<comment type="cofactor">
    <cofactor evidence="1">
        <name>Mg(2+)</name>
        <dbReference type="ChEBI" id="CHEBI:18420"/>
    </cofactor>
</comment>
<dbReference type="EC" id="3.6.1.22" evidence="4"/>
<accession>A0A1T4RZW5</accession>
<dbReference type="GO" id="GO:0006742">
    <property type="term" value="P:NADP+ catabolic process"/>
    <property type="evidence" value="ECO:0007669"/>
    <property type="project" value="TreeGrafter"/>
</dbReference>
<dbReference type="InterPro" id="IPR049734">
    <property type="entry name" value="NudC-like_C"/>
</dbReference>
<feature type="domain" description="Nudix hydrolase" evidence="11">
    <location>
        <begin position="167"/>
        <end position="292"/>
    </location>
</feature>
<dbReference type="Pfam" id="PF09296">
    <property type="entry name" value="NUDIX-like"/>
    <property type="match status" value="1"/>
</dbReference>
<name>A0A1T4RZW5_9HYPH</name>
<dbReference type="GO" id="GO:0019677">
    <property type="term" value="P:NAD+ catabolic process"/>
    <property type="evidence" value="ECO:0007669"/>
    <property type="project" value="TreeGrafter"/>
</dbReference>
<evidence type="ECO:0000313" key="12">
    <source>
        <dbReference type="EMBL" id="SKA21505.1"/>
    </source>
</evidence>
<dbReference type="AlphaFoldDB" id="A0A1T4RZW5"/>
<sequence length="307" mass="34088">MISEISERTGFAGNRIRRDSERRTEETLRLALADTETRAFLGGDAGWLVKHNGFFHDGLFSVEEARALHARIEEAVLLGTDIEGRPRLAIPAEAPAAPSDELAVIDLRTIGQQGLLDRDAEGQMAQAAHLLTWHRNNRFCGRCGSPTLSEAAGVRRRCPACEALFFPRTDPVTIMLVHDGAGRAILARQPRFKTLFWSCLAGFVEPGETMEHAVRRETHEEAGLEVGRVTYLASQPWPFPGSLMIGCIAEAATTEIDFDREELEDCRWFSRDEVIAMFEGRHPDGLTLPQPFAIAHHLIKAFAEGSF</sequence>
<dbReference type="InterPro" id="IPR000086">
    <property type="entry name" value="NUDIX_hydrolase_dom"/>
</dbReference>
<dbReference type="STRING" id="1365950.SAMN05428963_108128"/>
<dbReference type="PANTHER" id="PTHR42904:SF6">
    <property type="entry name" value="NAD-CAPPED RNA HYDROLASE NUDT12"/>
    <property type="match status" value="1"/>
</dbReference>
<dbReference type="InterPro" id="IPR050241">
    <property type="entry name" value="NAD-cap_RNA_hydrolase_NudC"/>
</dbReference>
<dbReference type="Gene3D" id="3.90.79.20">
    <property type="match status" value="1"/>
</dbReference>
<evidence type="ECO:0000313" key="13">
    <source>
        <dbReference type="Proteomes" id="UP000190135"/>
    </source>
</evidence>
<dbReference type="InterPro" id="IPR020476">
    <property type="entry name" value="Nudix_hydrolase"/>
</dbReference>
<evidence type="ECO:0000256" key="10">
    <source>
        <dbReference type="RuleBase" id="RU003476"/>
    </source>
</evidence>
<dbReference type="Proteomes" id="UP000190135">
    <property type="component" value="Unassembled WGS sequence"/>
</dbReference>
<comment type="similarity">
    <text evidence="3">Belongs to the Nudix hydrolase family. NudC subfamily.</text>
</comment>
<dbReference type="GO" id="GO:0046872">
    <property type="term" value="F:metal ion binding"/>
    <property type="evidence" value="ECO:0007669"/>
    <property type="project" value="UniProtKB-KW"/>
</dbReference>
<evidence type="ECO:0000256" key="9">
    <source>
        <dbReference type="ARBA" id="ARBA00023679"/>
    </source>
</evidence>
<comment type="cofactor">
    <cofactor evidence="2">
        <name>Zn(2+)</name>
        <dbReference type="ChEBI" id="CHEBI:29105"/>
    </cofactor>
</comment>
<dbReference type="Pfam" id="PF00293">
    <property type="entry name" value="NUDIX"/>
    <property type="match status" value="1"/>
</dbReference>
<dbReference type="InterPro" id="IPR015375">
    <property type="entry name" value="NADH_PPase-like_N"/>
</dbReference>
<dbReference type="InterPro" id="IPR020084">
    <property type="entry name" value="NUDIX_hydrolase_CS"/>
</dbReference>
<evidence type="ECO:0000256" key="4">
    <source>
        <dbReference type="ARBA" id="ARBA00012381"/>
    </source>
</evidence>
<dbReference type="NCBIfam" id="NF001299">
    <property type="entry name" value="PRK00241.1"/>
    <property type="match status" value="1"/>
</dbReference>
<dbReference type="GO" id="GO:0035529">
    <property type="term" value="F:NADH pyrophosphatase activity"/>
    <property type="evidence" value="ECO:0007669"/>
    <property type="project" value="TreeGrafter"/>
</dbReference>
<evidence type="ECO:0000256" key="2">
    <source>
        <dbReference type="ARBA" id="ARBA00001947"/>
    </source>
</evidence>
<keyword evidence="5" id="KW-0479">Metal-binding</keyword>
<dbReference type="PANTHER" id="PTHR42904">
    <property type="entry name" value="NUDIX HYDROLASE, NUDC SUBFAMILY"/>
    <property type="match status" value="1"/>
</dbReference>
<proteinExistence type="inferred from homology"/>
<evidence type="ECO:0000256" key="6">
    <source>
        <dbReference type="ARBA" id="ARBA00022801"/>
    </source>
</evidence>
<dbReference type="PROSITE" id="PS00893">
    <property type="entry name" value="NUDIX_BOX"/>
    <property type="match status" value="1"/>
</dbReference>
<dbReference type="CDD" id="cd03429">
    <property type="entry name" value="NUDIX_NADH_pyrophosphatase_Nudt13"/>
    <property type="match status" value="1"/>
</dbReference>
<reference evidence="12 13" key="1">
    <citation type="submission" date="2017-02" db="EMBL/GenBank/DDBJ databases">
        <authorList>
            <person name="Peterson S.W."/>
        </authorList>
    </citation>
    <scope>NUCLEOTIDE SEQUENCE [LARGE SCALE GENOMIC DNA]</scope>
    <source>
        <strain evidence="12 13">USBA 369</strain>
    </source>
</reference>
<dbReference type="RefSeq" id="WP_078708855.1">
    <property type="nucleotide sequence ID" value="NZ_FUXL01000008.1"/>
</dbReference>
<dbReference type="EMBL" id="FUXL01000008">
    <property type="protein sequence ID" value="SKA21505.1"/>
    <property type="molecule type" value="Genomic_DNA"/>
</dbReference>
<keyword evidence="6 10" id="KW-0378">Hydrolase</keyword>
<comment type="catalytic activity">
    <reaction evidence="9">
        <text>a 5'-end NAD(+)-phospho-ribonucleoside in mRNA + H2O = a 5'-end phospho-adenosine-phospho-ribonucleoside in mRNA + beta-nicotinamide D-ribonucleotide + 2 H(+)</text>
        <dbReference type="Rhea" id="RHEA:60876"/>
        <dbReference type="Rhea" id="RHEA-COMP:15698"/>
        <dbReference type="Rhea" id="RHEA-COMP:15719"/>
        <dbReference type="ChEBI" id="CHEBI:14649"/>
        <dbReference type="ChEBI" id="CHEBI:15377"/>
        <dbReference type="ChEBI" id="CHEBI:15378"/>
        <dbReference type="ChEBI" id="CHEBI:144029"/>
        <dbReference type="ChEBI" id="CHEBI:144051"/>
    </reaction>
    <physiologicalReaction direction="left-to-right" evidence="9">
        <dbReference type="Rhea" id="RHEA:60877"/>
    </physiologicalReaction>
</comment>
<keyword evidence="8" id="KW-0520">NAD</keyword>
<dbReference type="InterPro" id="IPR015797">
    <property type="entry name" value="NUDIX_hydrolase-like_dom_sf"/>
</dbReference>
<dbReference type="InterPro" id="IPR015376">
    <property type="entry name" value="Znr_NADH_PPase"/>
</dbReference>
<evidence type="ECO:0000256" key="7">
    <source>
        <dbReference type="ARBA" id="ARBA00022842"/>
    </source>
</evidence>
<evidence type="ECO:0000256" key="3">
    <source>
        <dbReference type="ARBA" id="ARBA00009595"/>
    </source>
</evidence>
<keyword evidence="7" id="KW-0460">Magnesium</keyword>
<protein>
    <recommendedName>
        <fullName evidence="4">NAD(+) diphosphatase</fullName>
        <ecNumber evidence="4">3.6.1.22</ecNumber>
    </recommendedName>
</protein>
<keyword evidence="13" id="KW-1185">Reference proteome</keyword>
<evidence type="ECO:0000256" key="1">
    <source>
        <dbReference type="ARBA" id="ARBA00001946"/>
    </source>
</evidence>
<gene>
    <name evidence="12" type="ORF">SAMN05428963_108128</name>
</gene>
<evidence type="ECO:0000256" key="8">
    <source>
        <dbReference type="ARBA" id="ARBA00023027"/>
    </source>
</evidence>
<dbReference type="OrthoDB" id="9791656at2"/>
<dbReference type="Gene3D" id="3.90.79.10">
    <property type="entry name" value="Nucleoside Triphosphate Pyrophosphohydrolase"/>
    <property type="match status" value="1"/>
</dbReference>
<dbReference type="PRINTS" id="PR00502">
    <property type="entry name" value="NUDIXFAMILY"/>
</dbReference>